<feature type="chain" id="PRO_5002003158" description="Outer membrane protein beta-barrel domain-containing protein" evidence="1">
    <location>
        <begin position="19"/>
        <end position="196"/>
    </location>
</feature>
<protein>
    <recommendedName>
        <fullName evidence="4">Outer membrane protein beta-barrel domain-containing protein</fullName>
    </recommendedName>
</protein>
<evidence type="ECO:0008006" key="4">
    <source>
        <dbReference type="Google" id="ProtNLM"/>
    </source>
</evidence>
<evidence type="ECO:0000313" key="3">
    <source>
        <dbReference type="Proteomes" id="UP000030121"/>
    </source>
</evidence>
<dbReference type="eggNOG" id="ENOG50306XS">
    <property type="taxonomic scope" value="Bacteria"/>
</dbReference>
<evidence type="ECO:0000256" key="1">
    <source>
        <dbReference type="SAM" id="SignalP"/>
    </source>
</evidence>
<evidence type="ECO:0000313" key="2">
    <source>
        <dbReference type="EMBL" id="KGO89581.1"/>
    </source>
</evidence>
<dbReference type="EMBL" id="JRLW01000008">
    <property type="protein sequence ID" value="KGO89581.1"/>
    <property type="molecule type" value="Genomic_DNA"/>
</dbReference>
<dbReference type="AlphaFoldDB" id="A0A0A2MD93"/>
<name>A0A0A2MD93_9FLAO</name>
<proteinExistence type="predicted"/>
<comment type="caution">
    <text evidence="2">The sequence shown here is derived from an EMBL/GenBank/DDBJ whole genome shotgun (WGS) entry which is preliminary data.</text>
</comment>
<keyword evidence="3" id="KW-1185">Reference proteome</keyword>
<gene>
    <name evidence="2" type="ORF">Q764_07370</name>
</gene>
<accession>A0A0A2MD93</accession>
<dbReference type="STRING" id="1121899.GCA_000430025_00594"/>
<dbReference type="Proteomes" id="UP000030121">
    <property type="component" value="Unassembled WGS sequence"/>
</dbReference>
<dbReference type="OrthoDB" id="883248at2"/>
<reference evidence="2 3" key="1">
    <citation type="submission" date="2013-09" db="EMBL/GenBank/DDBJ databases">
        <authorList>
            <person name="Zeng Z."/>
            <person name="Chen C."/>
        </authorList>
    </citation>
    <scope>NUCLEOTIDE SEQUENCE [LARGE SCALE GENOMIC DNA]</scope>
    <source>
        <strain evidence="2 3">GH29-5</strain>
    </source>
</reference>
<feature type="signal peptide" evidence="1">
    <location>
        <begin position="1"/>
        <end position="18"/>
    </location>
</feature>
<keyword evidence="1" id="KW-0732">Signal</keyword>
<organism evidence="2 3">
    <name type="scientific">Flavobacterium suncheonense GH29-5 = DSM 17707</name>
    <dbReference type="NCBI Taxonomy" id="1121899"/>
    <lineage>
        <taxon>Bacteria</taxon>
        <taxon>Pseudomonadati</taxon>
        <taxon>Bacteroidota</taxon>
        <taxon>Flavobacteriia</taxon>
        <taxon>Flavobacteriales</taxon>
        <taxon>Flavobacteriaceae</taxon>
        <taxon>Flavobacterium</taxon>
    </lineage>
</organism>
<sequence>MKRITTLFLLILSAPIFSQTNTEEKEKSTAGVSNSIFGVQAGFLGAWAYNELKLTDKIVLKSELGLQTYTLKTKNPDKTFTFLTPEIVLEPRFYYNIQKRADKGKDVSHNSGNFISLRSSYFPDSFTVGEKIADNAFIPELHIVPTWGMKRNLSDHFNYELGAGLGYRKVFETNLKQNNNNDDVAFYLHARIGYKF</sequence>
<dbReference type="RefSeq" id="WP_026979379.1">
    <property type="nucleotide sequence ID" value="NZ_AUCZ01000003.1"/>
</dbReference>